<proteinExistence type="predicted"/>
<dbReference type="GO" id="GO:0003697">
    <property type="term" value="F:single-stranded DNA binding"/>
    <property type="evidence" value="ECO:0007669"/>
    <property type="project" value="TreeGrafter"/>
</dbReference>
<dbReference type="InterPro" id="IPR003903">
    <property type="entry name" value="UIM_dom"/>
</dbReference>
<gene>
    <name evidence="4" type="ORF">QQS21_007855</name>
</gene>
<dbReference type="Proteomes" id="UP001251528">
    <property type="component" value="Unassembled WGS sequence"/>
</dbReference>
<protein>
    <recommendedName>
        <fullName evidence="6">Tyrosyl-DNA phosphodiesterase</fullName>
    </recommendedName>
</protein>
<dbReference type="Pfam" id="PF06087">
    <property type="entry name" value="Tyr-DNA_phospho"/>
    <property type="match status" value="1"/>
</dbReference>
<name>A0AAJ0CJY9_9HYPO</name>
<dbReference type="EMBL" id="JASWJB010000168">
    <property type="protein sequence ID" value="KAK2594451.1"/>
    <property type="molecule type" value="Genomic_DNA"/>
</dbReference>
<dbReference type="PROSITE" id="PS50330">
    <property type="entry name" value="UIM"/>
    <property type="match status" value="1"/>
</dbReference>
<dbReference type="SMART" id="SM00726">
    <property type="entry name" value="UIM"/>
    <property type="match status" value="1"/>
</dbReference>
<dbReference type="GO" id="GO:0003690">
    <property type="term" value="F:double-stranded DNA binding"/>
    <property type="evidence" value="ECO:0007669"/>
    <property type="project" value="TreeGrafter"/>
</dbReference>
<evidence type="ECO:0000256" key="3">
    <source>
        <dbReference type="SAM" id="MobiDB-lite"/>
    </source>
</evidence>
<sequence length="302" mass="34295">MSRGEESDDEQIKYAIALSLKDQGDADGKQVLPEVNYKPSEAPSLDLLSLNRKQMEEDRLARIATKRSRMLSNEEEVVETPPPKRRTKSETYPTADGAVIPYPEGIVKRTWVRGYDRSNDDIKIEEVLQKDKLLLALFSSFQWDEPWLFNKIDASRTKVLLVAFAADETQKEITRRNAPSNVKFCFPDMHGPGSMHSKLQILKFPNYLRIVIPTGNLVPYDWGETGVMENMVFLIDLPLMEMAHKPHPATMFFSQLQLYLQAMGVEISMISGLSKYDFSKTKDIGLVYSMSVIGNLHSNLCA</sequence>
<comment type="caution">
    <text evidence="4">The sequence shown here is derived from an EMBL/GenBank/DDBJ whole genome shotgun (WGS) entry which is preliminary data.</text>
</comment>
<evidence type="ECO:0000256" key="2">
    <source>
        <dbReference type="PIRSR" id="PIRSR610347-2"/>
    </source>
</evidence>
<dbReference type="GO" id="GO:0006281">
    <property type="term" value="P:DNA repair"/>
    <property type="evidence" value="ECO:0007669"/>
    <property type="project" value="InterPro"/>
</dbReference>
<dbReference type="GO" id="GO:0005634">
    <property type="term" value="C:nucleus"/>
    <property type="evidence" value="ECO:0007669"/>
    <property type="project" value="InterPro"/>
</dbReference>
<dbReference type="SUPFAM" id="SSF56024">
    <property type="entry name" value="Phospholipase D/nuclease"/>
    <property type="match status" value="1"/>
</dbReference>
<dbReference type="PANTHER" id="PTHR12415">
    <property type="entry name" value="TYROSYL-DNA PHOSPHODIESTERASE 1"/>
    <property type="match status" value="1"/>
</dbReference>
<dbReference type="PANTHER" id="PTHR12415:SF4">
    <property type="entry name" value="TYROSYL-DNA PHOSPHODIESTERASE DOMAIN-CONTAINING PROTEIN"/>
    <property type="match status" value="1"/>
</dbReference>
<feature type="active site" description="Nucleophile" evidence="1">
    <location>
        <position position="196"/>
    </location>
</feature>
<dbReference type="InterPro" id="IPR010347">
    <property type="entry name" value="Tdp1"/>
</dbReference>
<organism evidence="4 5">
    <name type="scientific">Conoideocrella luteorostrata</name>
    <dbReference type="NCBI Taxonomy" id="1105319"/>
    <lineage>
        <taxon>Eukaryota</taxon>
        <taxon>Fungi</taxon>
        <taxon>Dikarya</taxon>
        <taxon>Ascomycota</taxon>
        <taxon>Pezizomycotina</taxon>
        <taxon>Sordariomycetes</taxon>
        <taxon>Hypocreomycetidae</taxon>
        <taxon>Hypocreales</taxon>
        <taxon>Clavicipitaceae</taxon>
        <taxon>Conoideocrella</taxon>
    </lineage>
</organism>
<keyword evidence="5" id="KW-1185">Reference proteome</keyword>
<dbReference type="GO" id="GO:0017005">
    <property type="term" value="F:3'-tyrosyl-DNA phosphodiesterase activity"/>
    <property type="evidence" value="ECO:0007669"/>
    <property type="project" value="TreeGrafter"/>
</dbReference>
<evidence type="ECO:0000256" key="1">
    <source>
        <dbReference type="PIRSR" id="PIRSR610347-1"/>
    </source>
</evidence>
<evidence type="ECO:0000313" key="5">
    <source>
        <dbReference type="Proteomes" id="UP001251528"/>
    </source>
</evidence>
<evidence type="ECO:0008006" key="6">
    <source>
        <dbReference type="Google" id="ProtNLM"/>
    </source>
</evidence>
<dbReference type="CDD" id="cd09122">
    <property type="entry name" value="PLDc_Tdp1_1"/>
    <property type="match status" value="1"/>
</dbReference>
<accession>A0AAJ0CJY9</accession>
<evidence type="ECO:0000313" key="4">
    <source>
        <dbReference type="EMBL" id="KAK2594451.1"/>
    </source>
</evidence>
<feature type="binding site" evidence="2">
    <location>
        <position position="198"/>
    </location>
    <ligand>
        <name>substrate</name>
    </ligand>
</feature>
<reference evidence="4" key="1">
    <citation type="submission" date="2023-06" db="EMBL/GenBank/DDBJ databases">
        <title>Conoideocrella luteorostrata (Hypocreales: Clavicipitaceae), a potential biocontrol fungus for elongate hemlock scale in United States Christmas tree production areas.</title>
        <authorList>
            <person name="Barrett H."/>
            <person name="Lovett B."/>
            <person name="Macias A.M."/>
            <person name="Stajich J.E."/>
            <person name="Kasson M.T."/>
        </authorList>
    </citation>
    <scope>NUCLEOTIDE SEQUENCE</scope>
    <source>
        <strain evidence="4">ARSEF 14590</strain>
    </source>
</reference>
<dbReference type="Gene3D" id="3.30.870.10">
    <property type="entry name" value="Endonuclease Chain A"/>
    <property type="match status" value="1"/>
</dbReference>
<feature type="region of interest" description="Disordered" evidence="3">
    <location>
        <begin position="71"/>
        <end position="95"/>
    </location>
</feature>
<dbReference type="AlphaFoldDB" id="A0AAJ0CJY9"/>